<gene>
    <name evidence="2" type="ORF">SCALIN_C05_0026</name>
</gene>
<accession>A0A286TVS8</accession>
<evidence type="ECO:0000313" key="2">
    <source>
        <dbReference type="EMBL" id="GAX59941.1"/>
    </source>
</evidence>
<evidence type="ECO:0000259" key="1">
    <source>
        <dbReference type="Pfam" id="PF01695"/>
    </source>
</evidence>
<keyword evidence="3" id="KW-1185">Reference proteome</keyword>
<reference evidence="2 3" key="1">
    <citation type="journal article" date="2017" name="Environ. Microbiol. Rep.">
        <title>Genetic diversity of marine anaerobic ammonium-oxidizing bacteria as revealed by genomic and proteomic analyses of 'Candidatus Scalindua japonica'.</title>
        <authorList>
            <person name="Oshiki M."/>
            <person name="Mizuto K."/>
            <person name="Kimura Z."/>
            <person name="Kindaichi T."/>
            <person name="Satoh H."/>
            <person name="Okabe S."/>
        </authorList>
    </citation>
    <scope>NUCLEOTIDE SEQUENCE [LARGE SCALE GENOMIC DNA]</scope>
    <source>
        <strain evidence="3">husup-a2</strain>
    </source>
</reference>
<dbReference type="Gene3D" id="3.40.50.300">
    <property type="entry name" value="P-loop containing nucleotide triphosphate hydrolases"/>
    <property type="match status" value="1"/>
</dbReference>
<dbReference type="Pfam" id="PF01695">
    <property type="entry name" value="IstB_IS21"/>
    <property type="match status" value="1"/>
</dbReference>
<dbReference type="InterPro" id="IPR002611">
    <property type="entry name" value="IstB_ATP-bd"/>
</dbReference>
<evidence type="ECO:0000313" key="3">
    <source>
        <dbReference type="Proteomes" id="UP000218542"/>
    </source>
</evidence>
<proteinExistence type="predicted"/>
<protein>
    <submittedName>
        <fullName evidence="2">DNA replication protein</fullName>
    </submittedName>
</protein>
<name>A0A286TVS8_9BACT</name>
<comment type="caution">
    <text evidence="2">The sequence shown here is derived from an EMBL/GenBank/DDBJ whole genome shotgun (WGS) entry which is preliminary data.</text>
</comment>
<dbReference type="Proteomes" id="UP000218542">
    <property type="component" value="Unassembled WGS sequence"/>
</dbReference>
<dbReference type="InterPro" id="IPR027417">
    <property type="entry name" value="P-loop_NTPase"/>
</dbReference>
<dbReference type="AlphaFoldDB" id="A0A286TVS8"/>
<dbReference type="GO" id="GO:0005524">
    <property type="term" value="F:ATP binding"/>
    <property type="evidence" value="ECO:0007669"/>
    <property type="project" value="InterPro"/>
</dbReference>
<feature type="domain" description="IstB-like ATP-binding" evidence="1">
    <location>
        <begin position="1"/>
        <end position="83"/>
    </location>
</feature>
<sequence length="85" mass="10085">MKYDIVTIDELVYLPLNKQSVFNLFQLINALYEYRSIIITTKKEFTSWEDFFANENVAVRIVDRVIHHSHILMMGGDSYRLKKAE</sequence>
<organism evidence="2 3">
    <name type="scientific">Candidatus Scalindua japonica</name>
    <dbReference type="NCBI Taxonomy" id="1284222"/>
    <lineage>
        <taxon>Bacteria</taxon>
        <taxon>Pseudomonadati</taxon>
        <taxon>Planctomycetota</taxon>
        <taxon>Candidatus Brocadiia</taxon>
        <taxon>Candidatus Brocadiales</taxon>
        <taxon>Candidatus Scalinduaceae</taxon>
        <taxon>Candidatus Scalindua</taxon>
    </lineage>
</organism>
<dbReference type="EMBL" id="BAOS01000005">
    <property type="protein sequence ID" value="GAX59941.1"/>
    <property type="molecule type" value="Genomic_DNA"/>
</dbReference>